<keyword evidence="1" id="KW-0812">Transmembrane</keyword>
<feature type="transmembrane region" description="Helical" evidence="1">
    <location>
        <begin position="101"/>
        <end position="122"/>
    </location>
</feature>
<dbReference type="OrthoDB" id="5702022at2"/>
<keyword evidence="1" id="KW-1133">Transmembrane helix</keyword>
<comment type="caution">
    <text evidence="2">The sequence shown here is derived from an EMBL/GenBank/DDBJ whole genome shotgun (WGS) entry which is preliminary data.</text>
</comment>
<evidence type="ECO:0000313" key="3">
    <source>
        <dbReference type="Proteomes" id="UP000294164"/>
    </source>
</evidence>
<protein>
    <recommendedName>
        <fullName evidence="4">Anti-sigma factor</fullName>
    </recommendedName>
</protein>
<dbReference type="RefSeq" id="WP_130533638.1">
    <property type="nucleotide sequence ID" value="NZ_SHMG01000002.1"/>
</dbReference>
<gene>
    <name evidence="2" type="ORF">EA655_04605</name>
</gene>
<keyword evidence="1" id="KW-0472">Membrane</keyword>
<dbReference type="Proteomes" id="UP000294164">
    <property type="component" value="Unassembled WGS sequence"/>
</dbReference>
<name>A0A4V2HGA0_9GAMM</name>
<sequence length="248" mass="25973">MNIDDATLMAYLDEALDPQDAAQVDAALARDPELAARVARQRRLDARVRTSHAAALEEPVPEALVQFVLGHGAASPEPAAEPTAASSNVVAFPPRKRARTLWTHLGALAAGVVLAVIALPWLRGTGGADWVQGADGLQARGALAAALDDQLSADRAGKVQIALSFRDQDGQYCRAFRVESARTAGLACRGAQGWSLPVLARDAERAQGELRQAASPLPPAVLDAVDARIDGDALDAGGEQAARKAGWR</sequence>
<dbReference type="EMBL" id="SHMG01000002">
    <property type="protein sequence ID" value="TAA45478.1"/>
    <property type="molecule type" value="Genomic_DNA"/>
</dbReference>
<organism evidence="2 3">
    <name type="scientific">Pseudoxanthomonas winnipegensis</name>
    <dbReference type="NCBI Taxonomy" id="2480810"/>
    <lineage>
        <taxon>Bacteria</taxon>
        <taxon>Pseudomonadati</taxon>
        <taxon>Pseudomonadota</taxon>
        <taxon>Gammaproteobacteria</taxon>
        <taxon>Lysobacterales</taxon>
        <taxon>Lysobacteraceae</taxon>
        <taxon>Pseudoxanthomonas</taxon>
    </lineage>
</organism>
<evidence type="ECO:0000256" key="1">
    <source>
        <dbReference type="SAM" id="Phobius"/>
    </source>
</evidence>
<evidence type="ECO:0000313" key="2">
    <source>
        <dbReference type="EMBL" id="TAA45478.1"/>
    </source>
</evidence>
<proteinExistence type="predicted"/>
<dbReference type="AlphaFoldDB" id="A0A4V2HGA0"/>
<evidence type="ECO:0008006" key="4">
    <source>
        <dbReference type="Google" id="ProtNLM"/>
    </source>
</evidence>
<reference evidence="2 3" key="1">
    <citation type="submission" date="2019-02" db="EMBL/GenBank/DDBJ databases">
        <title>WGS of Pseudoxanthomonas species novum from clinical isolates.</title>
        <authorList>
            <person name="Bernier A.-M."/>
            <person name="Bernard K."/>
            <person name="Vachon A."/>
        </authorList>
    </citation>
    <scope>NUCLEOTIDE SEQUENCE [LARGE SCALE GENOMIC DNA]</scope>
    <source>
        <strain evidence="2 3">NML130969</strain>
    </source>
</reference>
<accession>A0A4V2HGA0</accession>